<dbReference type="PROSITE" id="PS50893">
    <property type="entry name" value="ABC_TRANSPORTER_2"/>
    <property type="match status" value="1"/>
</dbReference>
<dbReference type="AlphaFoldDB" id="A0A1B0ZKX7"/>
<evidence type="ECO:0000256" key="6">
    <source>
        <dbReference type="ARBA" id="ARBA00023136"/>
    </source>
</evidence>
<evidence type="ECO:0000259" key="7">
    <source>
        <dbReference type="PROSITE" id="PS50893"/>
    </source>
</evidence>
<evidence type="ECO:0000256" key="2">
    <source>
        <dbReference type="ARBA" id="ARBA00022475"/>
    </source>
</evidence>
<evidence type="ECO:0000256" key="4">
    <source>
        <dbReference type="ARBA" id="ARBA00022840"/>
    </source>
</evidence>
<evidence type="ECO:0000313" key="9">
    <source>
        <dbReference type="Proteomes" id="UP000092596"/>
    </source>
</evidence>
<dbReference type="SMART" id="SM00382">
    <property type="entry name" value="AAA"/>
    <property type="match status" value="1"/>
</dbReference>
<keyword evidence="3" id="KW-0547">Nucleotide-binding</keyword>
<keyword evidence="2" id="KW-1003">Cell membrane</keyword>
<dbReference type="EC" id="3.6.3.28" evidence="8"/>
<evidence type="ECO:0000256" key="1">
    <source>
        <dbReference type="ARBA" id="ARBA00022448"/>
    </source>
</evidence>
<dbReference type="RefSeq" id="WP_065248599.1">
    <property type="nucleotide sequence ID" value="NZ_CP012117.1"/>
</dbReference>
<dbReference type="GO" id="GO:0005524">
    <property type="term" value="F:ATP binding"/>
    <property type="evidence" value="ECO:0007669"/>
    <property type="project" value="UniProtKB-KW"/>
</dbReference>
<keyword evidence="5" id="KW-1278">Translocase</keyword>
<name>A0A1B0ZKX7_9MICO</name>
<protein>
    <submittedName>
        <fullName evidence="8">Phosphonate-transporting ATPase</fullName>
        <ecNumber evidence="8">3.6.3.28</ecNumber>
    </submittedName>
</protein>
<dbReference type="Gene3D" id="3.40.50.300">
    <property type="entry name" value="P-loop containing nucleotide triphosphate hydrolases"/>
    <property type="match status" value="1"/>
</dbReference>
<dbReference type="InterPro" id="IPR017871">
    <property type="entry name" value="ABC_transporter-like_CS"/>
</dbReference>
<dbReference type="Pfam" id="PF00005">
    <property type="entry name" value="ABC_tran"/>
    <property type="match status" value="1"/>
</dbReference>
<dbReference type="InterPro" id="IPR050086">
    <property type="entry name" value="MetN_ABC_transporter-like"/>
</dbReference>
<dbReference type="InterPro" id="IPR003439">
    <property type="entry name" value="ABC_transporter-like_ATP-bd"/>
</dbReference>
<dbReference type="PROSITE" id="PS00211">
    <property type="entry name" value="ABC_TRANSPORTER_1"/>
    <property type="match status" value="1"/>
</dbReference>
<sequence>MTGRDTAAAHLENVEVRFGERCAFAGSLTVAPGERVALIGPSGAGKSTLLRVCTAAVSPSAGTVRIAGKNLAELSGRQLRAARAGIGTVHQGLHLVEPLSALQNVLAGNLGRWGSVRALTSLAFPREREIAESAMRELGIAHLASRRTGLLSGGEQQRVALARILVQRPDLILADEPIAALDPARAREVMAILTRVVDSTGAALIVSLHDPKVATECADRVVGLRAGNIEFDLPAGDVNAERTGALYRIDA</sequence>
<evidence type="ECO:0000256" key="5">
    <source>
        <dbReference type="ARBA" id="ARBA00022967"/>
    </source>
</evidence>
<dbReference type="KEGG" id="dva:DAD186_21010"/>
<evidence type="ECO:0000256" key="3">
    <source>
        <dbReference type="ARBA" id="ARBA00022741"/>
    </source>
</evidence>
<accession>A0A1B0ZKX7</accession>
<keyword evidence="8" id="KW-0378">Hydrolase</keyword>
<keyword evidence="4" id="KW-0067">ATP-binding</keyword>
<dbReference type="PANTHER" id="PTHR43166">
    <property type="entry name" value="AMINO ACID IMPORT ATP-BINDING PROTEIN"/>
    <property type="match status" value="1"/>
</dbReference>
<dbReference type="Proteomes" id="UP000092596">
    <property type="component" value="Chromosome"/>
</dbReference>
<proteinExistence type="predicted"/>
<feature type="domain" description="ABC transporter" evidence="7">
    <location>
        <begin position="9"/>
        <end position="251"/>
    </location>
</feature>
<dbReference type="SUPFAM" id="SSF52540">
    <property type="entry name" value="P-loop containing nucleoside triphosphate hydrolases"/>
    <property type="match status" value="1"/>
</dbReference>
<dbReference type="GO" id="GO:0016887">
    <property type="term" value="F:ATP hydrolysis activity"/>
    <property type="evidence" value="ECO:0007669"/>
    <property type="project" value="InterPro"/>
</dbReference>
<gene>
    <name evidence="8" type="ORF">DAD186_21010</name>
</gene>
<reference evidence="8 9" key="1">
    <citation type="submission" date="2015-06" db="EMBL/GenBank/DDBJ databases">
        <title>Investigation of pathophysiology for high-risk pregnancy and development of treatment modality based on it.</title>
        <authorList>
            <person name="Kim B.-C."/>
            <person name="Lim S."/>
        </authorList>
    </citation>
    <scope>NUCLEOTIDE SEQUENCE [LARGE SCALE GENOMIC DNA]</scope>
    <source>
        <strain evidence="8 9">AD1-86</strain>
    </source>
</reference>
<dbReference type="InterPro" id="IPR003593">
    <property type="entry name" value="AAA+_ATPase"/>
</dbReference>
<keyword evidence="1" id="KW-0813">Transport</keyword>
<dbReference type="PANTHER" id="PTHR43166:SF6">
    <property type="entry name" value="PHOSPHONATES IMPORT ATP-BINDING PROTEIN PHNC"/>
    <property type="match status" value="1"/>
</dbReference>
<dbReference type="EMBL" id="CP012117">
    <property type="protein sequence ID" value="ANP28651.1"/>
    <property type="molecule type" value="Genomic_DNA"/>
</dbReference>
<evidence type="ECO:0000313" key="8">
    <source>
        <dbReference type="EMBL" id="ANP28651.1"/>
    </source>
</evidence>
<keyword evidence="6" id="KW-0472">Membrane</keyword>
<dbReference type="STRING" id="1630135.DAD186_21010"/>
<organism evidence="8 9">
    <name type="scientific">Dermabacter vaginalis</name>
    <dbReference type="NCBI Taxonomy" id="1630135"/>
    <lineage>
        <taxon>Bacteria</taxon>
        <taxon>Bacillati</taxon>
        <taxon>Actinomycetota</taxon>
        <taxon>Actinomycetes</taxon>
        <taxon>Micrococcales</taxon>
        <taxon>Dermabacteraceae</taxon>
        <taxon>Dermabacter</taxon>
    </lineage>
</organism>
<dbReference type="InterPro" id="IPR027417">
    <property type="entry name" value="P-loop_NTPase"/>
</dbReference>